<feature type="compositionally biased region" description="Acidic residues" evidence="9">
    <location>
        <begin position="473"/>
        <end position="484"/>
    </location>
</feature>
<evidence type="ECO:0000256" key="8">
    <source>
        <dbReference type="PROSITE-ProRule" id="PRU00452"/>
    </source>
</evidence>
<evidence type="ECO:0000256" key="4">
    <source>
        <dbReference type="ARBA" id="ARBA00022723"/>
    </source>
</evidence>
<comment type="pathway">
    <text evidence="1">Protein modification; protein sumoylation.</text>
</comment>
<organism evidence="12 13">
    <name type="scientific">Fusarium albosuccineum</name>
    <dbReference type="NCBI Taxonomy" id="1237068"/>
    <lineage>
        <taxon>Eukaryota</taxon>
        <taxon>Fungi</taxon>
        <taxon>Dikarya</taxon>
        <taxon>Ascomycota</taxon>
        <taxon>Pezizomycotina</taxon>
        <taxon>Sordariomycetes</taxon>
        <taxon>Hypocreomycetidae</taxon>
        <taxon>Hypocreales</taxon>
        <taxon>Nectriaceae</taxon>
        <taxon>Fusarium</taxon>
        <taxon>Fusarium decemcellulare species complex</taxon>
    </lineage>
</organism>
<evidence type="ECO:0000256" key="3">
    <source>
        <dbReference type="ARBA" id="ARBA00022679"/>
    </source>
</evidence>
<dbReference type="InterPro" id="IPR031141">
    <property type="entry name" value="SIZ1/2_SP-RING"/>
</dbReference>
<evidence type="ECO:0000259" key="10">
    <source>
        <dbReference type="PROSITE" id="PS51044"/>
    </source>
</evidence>
<evidence type="ECO:0000256" key="5">
    <source>
        <dbReference type="ARBA" id="ARBA00022771"/>
    </source>
</evidence>
<dbReference type="GO" id="GO:0008270">
    <property type="term" value="F:zinc ion binding"/>
    <property type="evidence" value="ECO:0007669"/>
    <property type="project" value="UniProtKB-KW"/>
</dbReference>
<keyword evidence="6" id="KW-0833">Ubl conjugation pathway</keyword>
<sequence>MTSTSGLGSASAANPASSAPGVGVSRSEANALVRQVNRLLNRQLSSVCQVNGVKSTGIKAELQGRIANPSLSRLSARFYRLSPLIPHHIRHRKTKTQLTMPPWRPVIQEAVNANDPVRFQQIRQSVHNTISNAPGGASPARANLSHAHAHGHSAPYSMQNMSFSSTHSSLSNGHRSGTGFSGSQSVTLSFKPSPFYQVEAPIGEVQTCDVMSAHRNTINFPIKLNEHPALEKCVNDSSYRVMVFCAGDCAGIQDVAFPHQSELKVNGGDIKANLRGLKNKPGSTRPVDITKALRLRSHYSNSVDFTYALTNKAGGRQKFYLLLNLCKVTSVDELVGRIFTGKRIPISSVKQELNAKAQDPDVVATSQVLSLKCPLSYMRLNLPCRGLSCTHIQCFDATSYLQLQEQGPQWQCPICYKSAPFDQLAVDEYVRDILTRTSKSLETVTIEPNGDWHIKNADDGSHGQTNGNSTYHDDDDDDDDDDVLISEVNPIGHRRLETPKNATPSIGTPVTAGRDGSSIGPRGIASTSAKRPVAAIIDLTLSDDDDDEPPSQPPPKRQNTANGYYGSNDNLPRPNNSSLSPNGFGYL</sequence>
<gene>
    <name evidence="12" type="ORF">FALBO_4455</name>
</gene>
<feature type="compositionally biased region" description="Basic and acidic residues" evidence="9">
    <location>
        <begin position="450"/>
        <end position="461"/>
    </location>
</feature>
<reference evidence="12 13" key="1">
    <citation type="submission" date="2020-01" db="EMBL/GenBank/DDBJ databases">
        <title>Identification and distribution of gene clusters putatively required for synthesis of sphingolipid metabolism inhibitors in phylogenetically diverse species of the filamentous fungus Fusarium.</title>
        <authorList>
            <person name="Kim H.-S."/>
            <person name="Busman M."/>
            <person name="Brown D.W."/>
            <person name="Divon H."/>
            <person name="Uhlig S."/>
            <person name="Proctor R.H."/>
        </authorList>
    </citation>
    <scope>NUCLEOTIDE SEQUENCE [LARGE SCALE GENOMIC DNA]</scope>
    <source>
        <strain evidence="12 13">NRRL 20459</strain>
    </source>
</reference>
<evidence type="ECO:0000256" key="7">
    <source>
        <dbReference type="ARBA" id="ARBA00022833"/>
    </source>
</evidence>
<evidence type="ECO:0000256" key="1">
    <source>
        <dbReference type="ARBA" id="ARBA00004718"/>
    </source>
</evidence>
<keyword evidence="13" id="KW-1185">Reference proteome</keyword>
<dbReference type="Proteomes" id="UP000554235">
    <property type="component" value="Unassembled WGS sequence"/>
</dbReference>
<dbReference type="PROSITE" id="PS51044">
    <property type="entry name" value="ZF_SP_RING"/>
    <property type="match status" value="1"/>
</dbReference>
<dbReference type="GO" id="GO:0000785">
    <property type="term" value="C:chromatin"/>
    <property type="evidence" value="ECO:0007669"/>
    <property type="project" value="TreeGrafter"/>
</dbReference>
<keyword evidence="3" id="KW-0808">Transferase</keyword>
<dbReference type="AlphaFoldDB" id="A0A8H4LFF4"/>
<dbReference type="InterPro" id="IPR013083">
    <property type="entry name" value="Znf_RING/FYVE/PHD"/>
</dbReference>
<evidence type="ECO:0000256" key="2">
    <source>
        <dbReference type="ARBA" id="ARBA00005383"/>
    </source>
</evidence>
<accession>A0A8H4LFF4</accession>
<dbReference type="EMBL" id="JAADYS010000583">
    <property type="protein sequence ID" value="KAF4468655.1"/>
    <property type="molecule type" value="Genomic_DNA"/>
</dbReference>
<dbReference type="PANTHER" id="PTHR10782:SF4">
    <property type="entry name" value="TONALLI, ISOFORM E"/>
    <property type="match status" value="1"/>
</dbReference>
<feature type="region of interest" description="Disordered" evidence="9">
    <location>
        <begin position="1"/>
        <end position="23"/>
    </location>
</feature>
<dbReference type="UniPathway" id="UPA00886"/>
<comment type="caution">
    <text evidence="12">The sequence shown here is derived from an EMBL/GenBank/DDBJ whole genome shotgun (WGS) entry which is preliminary data.</text>
</comment>
<evidence type="ECO:0000256" key="9">
    <source>
        <dbReference type="SAM" id="MobiDB-lite"/>
    </source>
</evidence>
<dbReference type="Pfam" id="PF02891">
    <property type="entry name" value="zf-MIZ"/>
    <property type="match status" value="1"/>
</dbReference>
<keyword evidence="5 8" id="KW-0863">Zinc-finger</keyword>
<dbReference type="InterPro" id="IPR038654">
    <property type="entry name" value="PINIT_sf"/>
</dbReference>
<dbReference type="GO" id="GO:0016925">
    <property type="term" value="P:protein sumoylation"/>
    <property type="evidence" value="ECO:0007669"/>
    <property type="project" value="UniProtKB-UniPathway"/>
</dbReference>
<evidence type="ECO:0000259" key="11">
    <source>
        <dbReference type="PROSITE" id="PS51466"/>
    </source>
</evidence>
<dbReference type="Gene3D" id="3.30.40.10">
    <property type="entry name" value="Zinc/RING finger domain, C3HC4 (zinc finger)"/>
    <property type="match status" value="1"/>
</dbReference>
<dbReference type="InterPro" id="IPR004181">
    <property type="entry name" value="Znf_MIZ"/>
</dbReference>
<dbReference type="PANTHER" id="PTHR10782">
    <property type="entry name" value="ZINC FINGER MIZ DOMAIN-CONTAINING PROTEIN"/>
    <property type="match status" value="1"/>
</dbReference>
<dbReference type="OrthoDB" id="28127at2759"/>
<dbReference type="PROSITE" id="PS51466">
    <property type="entry name" value="PINIT"/>
    <property type="match status" value="1"/>
</dbReference>
<comment type="similarity">
    <text evidence="2">Belongs to the PIAS family.</text>
</comment>
<keyword evidence="7" id="KW-0862">Zinc</keyword>
<proteinExistence type="inferred from homology"/>
<protein>
    <submittedName>
        <fullName evidence="12">Relatd to E3-like factor in the SUMO pathway</fullName>
    </submittedName>
</protein>
<dbReference type="GO" id="GO:0061665">
    <property type="term" value="F:SUMO ligase activity"/>
    <property type="evidence" value="ECO:0007669"/>
    <property type="project" value="TreeGrafter"/>
</dbReference>
<evidence type="ECO:0000256" key="6">
    <source>
        <dbReference type="ARBA" id="ARBA00022786"/>
    </source>
</evidence>
<dbReference type="CDD" id="cd16792">
    <property type="entry name" value="SP-RING_Siz-like"/>
    <property type="match status" value="1"/>
</dbReference>
<feature type="compositionally biased region" description="Polar residues" evidence="9">
    <location>
        <begin position="557"/>
        <end position="581"/>
    </location>
</feature>
<dbReference type="Pfam" id="PF14324">
    <property type="entry name" value="PINIT"/>
    <property type="match status" value="1"/>
</dbReference>
<keyword evidence="4" id="KW-0479">Metal-binding</keyword>
<evidence type="ECO:0000313" key="13">
    <source>
        <dbReference type="Proteomes" id="UP000554235"/>
    </source>
</evidence>
<evidence type="ECO:0000313" key="12">
    <source>
        <dbReference type="EMBL" id="KAF4468655.1"/>
    </source>
</evidence>
<feature type="domain" description="PINIT" evidence="11">
    <location>
        <begin position="176"/>
        <end position="329"/>
    </location>
</feature>
<name>A0A8H4LFF4_9HYPO</name>
<dbReference type="InterPro" id="IPR023321">
    <property type="entry name" value="PINIT"/>
</dbReference>
<feature type="region of interest" description="Disordered" evidence="9">
    <location>
        <begin position="450"/>
        <end position="587"/>
    </location>
</feature>
<feature type="domain" description="SP-RING-type" evidence="10">
    <location>
        <begin position="358"/>
        <end position="443"/>
    </location>
</feature>
<dbReference type="Gene3D" id="2.60.120.780">
    <property type="entry name" value="PINIT domain"/>
    <property type="match status" value="1"/>
</dbReference>